<dbReference type="InterPro" id="IPR038987">
    <property type="entry name" value="MoeA-like"/>
</dbReference>
<evidence type="ECO:0000256" key="10">
    <source>
        <dbReference type="ARBA" id="ARBA00022842"/>
    </source>
</evidence>
<dbReference type="SMART" id="SM00852">
    <property type="entry name" value="MoCF_biosynth"/>
    <property type="match status" value="1"/>
</dbReference>
<dbReference type="FunFam" id="2.170.190.11:FF:000001">
    <property type="entry name" value="Molybdopterin molybdenumtransferase"/>
    <property type="match status" value="1"/>
</dbReference>
<dbReference type="NCBIfam" id="NF045515">
    <property type="entry name" value="Glp_gephyrin"/>
    <property type="match status" value="1"/>
</dbReference>
<comment type="similarity">
    <text evidence="4 13">Belongs to the MoeA family.</text>
</comment>
<dbReference type="CDD" id="cd00887">
    <property type="entry name" value="MoeA"/>
    <property type="match status" value="1"/>
</dbReference>
<comment type="pathway">
    <text evidence="3 13">Cofactor biosynthesis; molybdopterin biosynthesis.</text>
</comment>
<dbReference type="InterPro" id="IPR001453">
    <property type="entry name" value="MoaB/Mog_dom"/>
</dbReference>
<dbReference type="InterPro" id="IPR005110">
    <property type="entry name" value="MoeA_linker/N"/>
</dbReference>
<evidence type="ECO:0000256" key="3">
    <source>
        <dbReference type="ARBA" id="ARBA00005046"/>
    </source>
</evidence>
<dbReference type="EMBL" id="LWID01000001">
    <property type="protein sequence ID" value="MDG6894074.1"/>
    <property type="molecule type" value="Genomic_DNA"/>
</dbReference>
<dbReference type="Gene3D" id="3.40.980.10">
    <property type="entry name" value="MoaB/Mog-like domain"/>
    <property type="match status" value="1"/>
</dbReference>
<dbReference type="InterPro" id="IPR036135">
    <property type="entry name" value="MoeA_linker/N_sf"/>
</dbReference>
<evidence type="ECO:0000256" key="13">
    <source>
        <dbReference type="RuleBase" id="RU365090"/>
    </source>
</evidence>
<name>A0A9X4SJG0_9PAST</name>
<dbReference type="GO" id="GO:0006777">
    <property type="term" value="P:Mo-molybdopterin cofactor biosynthetic process"/>
    <property type="evidence" value="ECO:0007669"/>
    <property type="project" value="UniProtKB-UniRule"/>
</dbReference>
<proteinExistence type="inferred from homology"/>
<dbReference type="RefSeq" id="WP_279571577.1">
    <property type="nucleotide sequence ID" value="NZ_LWID01000001.1"/>
</dbReference>
<evidence type="ECO:0000256" key="7">
    <source>
        <dbReference type="ARBA" id="ARBA00022505"/>
    </source>
</evidence>
<dbReference type="Gene3D" id="2.40.340.10">
    <property type="entry name" value="MoeA, C-terminal, domain IV"/>
    <property type="match status" value="1"/>
</dbReference>
<keyword evidence="10 13" id="KW-0460">Magnesium</keyword>
<protein>
    <recommendedName>
        <fullName evidence="6 13">Molybdopterin molybdenumtransferase</fullName>
        <ecNumber evidence="5 13">2.10.1.1</ecNumber>
    </recommendedName>
</protein>
<dbReference type="InterPro" id="IPR008284">
    <property type="entry name" value="MoCF_biosynth_CS"/>
</dbReference>
<comment type="caution">
    <text evidence="15">The sequence shown here is derived from an EMBL/GenBank/DDBJ whole genome shotgun (WGS) entry which is preliminary data.</text>
</comment>
<keyword evidence="7 13" id="KW-0500">Molybdenum</keyword>
<dbReference type="GO" id="GO:0046872">
    <property type="term" value="F:metal ion binding"/>
    <property type="evidence" value="ECO:0007669"/>
    <property type="project" value="UniProtKB-UniRule"/>
</dbReference>
<dbReference type="SUPFAM" id="SSF63867">
    <property type="entry name" value="MoeA C-terminal domain-like"/>
    <property type="match status" value="1"/>
</dbReference>
<dbReference type="SUPFAM" id="SSF53218">
    <property type="entry name" value="Molybdenum cofactor biosynthesis proteins"/>
    <property type="match status" value="1"/>
</dbReference>
<dbReference type="PANTHER" id="PTHR10192">
    <property type="entry name" value="MOLYBDOPTERIN BIOSYNTHESIS PROTEIN"/>
    <property type="match status" value="1"/>
</dbReference>
<gene>
    <name evidence="15" type="ORF">A6A20_00145</name>
</gene>
<dbReference type="EC" id="2.10.1.1" evidence="5 13"/>
<dbReference type="Gene3D" id="2.170.190.11">
    <property type="entry name" value="Molybdopterin biosynthesis moea protein, domain 3"/>
    <property type="match status" value="1"/>
</dbReference>
<dbReference type="FunFam" id="2.40.340.10:FF:000003">
    <property type="entry name" value="Molybdopterin molybdenumtransferase"/>
    <property type="match status" value="1"/>
</dbReference>
<evidence type="ECO:0000256" key="11">
    <source>
        <dbReference type="ARBA" id="ARBA00023150"/>
    </source>
</evidence>
<evidence type="ECO:0000256" key="5">
    <source>
        <dbReference type="ARBA" id="ARBA00013269"/>
    </source>
</evidence>
<dbReference type="Gene3D" id="3.90.105.10">
    <property type="entry name" value="Molybdopterin biosynthesis moea protein, domain 2"/>
    <property type="match status" value="1"/>
</dbReference>
<keyword evidence="9 13" id="KW-0479">Metal-binding</keyword>
<evidence type="ECO:0000313" key="15">
    <source>
        <dbReference type="EMBL" id="MDG6894074.1"/>
    </source>
</evidence>
<feature type="domain" description="MoaB/Mog" evidence="14">
    <location>
        <begin position="181"/>
        <end position="318"/>
    </location>
</feature>
<dbReference type="InterPro" id="IPR036688">
    <property type="entry name" value="MoeA_C_domain_IV_sf"/>
</dbReference>
<evidence type="ECO:0000256" key="1">
    <source>
        <dbReference type="ARBA" id="ARBA00001946"/>
    </source>
</evidence>
<evidence type="ECO:0000256" key="9">
    <source>
        <dbReference type="ARBA" id="ARBA00022723"/>
    </source>
</evidence>
<accession>A0A9X4SJG0</accession>
<keyword evidence="8 13" id="KW-0808">Transferase</keyword>
<comment type="function">
    <text evidence="2 13">Catalyzes the insertion of molybdate into adenylated molybdopterin with the concomitant release of AMP.</text>
</comment>
<sequence length="409" mass="44668">MANLLSLSQALSLIEQQLPCAETIATEIINITQAQNRICAEDITSPINVPAFDNSAMDGYAVRLADLAESDSLPLAGKSFAGSPFQGQWQDKTTIRIMTGAMLPQGTDAVVMQEDTEQNPDGTIRFKRIPRLNENIRCCGEDLQQGQIALKKGEKLTALSLPLLASLGISHVNVYRRLKVAILSTGDELVPVGQPLQTGQIYDTNRFCIKLMLNKMGCEVIDCGILPDNPTLFEQAFMQAQQQADLVITSGGVSVGEADFTKTVLEKVGKINFWKLAIKPGKPFTFGQLPQAWFCGLPGNPVSALVTFYQLVQPIIAKLSGHTQWQPSPQLIATTATPLKKSVGRLDFQRGFYWLDQQGNLQVKPVGFQGSHIFSAFVASNCFIVLEQERGNVNAGEQVTIEPFNELLG</sequence>
<dbReference type="NCBIfam" id="NF007960">
    <property type="entry name" value="PRK10680.1"/>
    <property type="match status" value="1"/>
</dbReference>
<dbReference type="Pfam" id="PF03454">
    <property type="entry name" value="MoeA_C"/>
    <property type="match status" value="1"/>
</dbReference>
<dbReference type="Proteomes" id="UP001155500">
    <property type="component" value="Unassembled WGS sequence"/>
</dbReference>
<evidence type="ECO:0000256" key="8">
    <source>
        <dbReference type="ARBA" id="ARBA00022679"/>
    </source>
</evidence>
<dbReference type="PANTHER" id="PTHR10192:SF5">
    <property type="entry name" value="GEPHYRIN"/>
    <property type="match status" value="1"/>
</dbReference>
<evidence type="ECO:0000256" key="12">
    <source>
        <dbReference type="ARBA" id="ARBA00047317"/>
    </source>
</evidence>
<dbReference type="SUPFAM" id="SSF63882">
    <property type="entry name" value="MoeA N-terminal region -like"/>
    <property type="match status" value="1"/>
</dbReference>
<dbReference type="PROSITE" id="PS01079">
    <property type="entry name" value="MOCF_BIOSYNTHESIS_2"/>
    <property type="match status" value="1"/>
</dbReference>
<reference evidence="15" key="1">
    <citation type="submission" date="2016-03" db="EMBL/GenBank/DDBJ databases">
        <title>Co-evolution between Pasteurellaceae and their hosts.</title>
        <authorList>
            <person name="Hansen M.J."/>
            <person name="Bojesen A.M."/>
            <person name="Planet P."/>
        </authorList>
    </citation>
    <scope>NUCLEOTIDE SEQUENCE</scope>
    <source>
        <strain evidence="15">146/S8/89</strain>
    </source>
</reference>
<comment type="cofactor">
    <cofactor evidence="1 13">
        <name>Mg(2+)</name>
        <dbReference type="ChEBI" id="CHEBI:18420"/>
    </cofactor>
</comment>
<keyword evidence="16" id="KW-1185">Reference proteome</keyword>
<dbReference type="GO" id="GO:0005829">
    <property type="term" value="C:cytosol"/>
    <property type="evidence" value="ECO:0007669"/>
    <property type="project" value="TreeGrafter"/>
</dbReference>
<dbReference type="InterPro" id="IPR005111">
    <property type="entry name" value="MoeA_C_domain_IV"/>
</dbReference>
<evidence type="ECO:0000256" key="4">
    <source>
        <dbReference type="ARBA" id="ARBA00010763"/>
    </source>
</evidence>
<dbReference type="Pfam" id="PF00994">
    <property type="entry name" value="MoCF_biosynth"/>
    <property type="match status" value="1"/>
</dbReference>
<dbReference type="Pfam" id="PF03453">
    <property type="entry name" value="MoeA_N"/>
    <property type="match status" value="1"/>
</dbReference>
<evidence type="ECO:0000259" key="14">
    <source>
        <dbReference type="SMART" id="SM00852"/>
    </source>
</evidence>
<dbReference type="NCBIfam" id="TIGR00177">
    <property type="entry name" value="molyb_syn"/>
    <property type="match status" value="1"/>
</dbReference>
<comment type="catalytic activity">
    <reaction evidence="12">
        <text>adenylyl-molybdopterin + molybdate = Mo-molybdopterin + AMP + H(+)</text>
        <dbReference type="Rhea" id="RHEA:35047"/>
        <dbReference type="ChEBI" id="CHEBI:15378"/>
        <dbReference type="ChEBI" id="CHEBI:36264"/>
        <dbReference type="ChEBI" id="CHEBI:62727"/>
        <dbReference type="ChEBI" id="CHEBI:71302"/>
        <dbReference type="ChEBI" id="CHEBI:456215"/>
        <dbReference type="EC" id="2.10.1.1"/>
    </reaction>
</comment>
<evidence type="ECO:0000256" key="6">
    <source>
        <dbReference type="ARBA" id="ARBA00021108"/>
    </source>
</evidence>
<dbReference type="FunFam" id="3.40.980.10:FF:000004">
    <property type="entry name" value="Molybdopterin molybdenumtransferase"/>
    <property type="match status" value="1"/>
</dbReference>
<dbReference type="AlphaFoldDB" id="A0A9X4SJG0"/>
<evidence type="ECO:0000256" key="2">
    <source>
        <dbReference type="ARBA" id="ARBA00002901"/>
    </source>
</evidence>
<keyword evidence="11 13" id="KW-0501">Molybdenum cofactor biosynthesis</keyword>
<dbReference type="GO" id="GO:0061599">
    <property type="term" value="F:molybdopterin molybdotransferase activity"/>
    <property type="evidence" value="ECO:0007669"/>
    <property type="project" value="UniProtKB-UniRule"/>
</dbReference>
<evidence type="ECO:0000313" key="16">
    <source>
        <dbReference type="Proteomes" id="UP001155500"/>
    </source>
</evidence>
<organism evidence="15 16">
    <name type="scientific">Volucribacter amazonae</name>
    <dbReference type="NCBI Taxonomy" id="256731"/>
    <lineage>
        <taxon>Bacteria</taxon>
        <taxon>Pseudomonadati</taxon>
        <taxon>Pseudomonadota</taxon>
        <taxon>Gammaproteobacteria</taxon>
        <taxon>Pasteurellales</taxon>
        <taxon>Pasteurellaceae</taxon>
        <taxon>Volucribacter</taxon>
    </lineage>
</organism>
<dbReference type="InterPro" id="IPR036425">
    <property type="entry name" value="MoaB/Mog-like_dom_sf"/>
</dbReference>